<dbReference type="AlphaFoldDB" id="A0A6G1GFA5"/>
<proteinExistence type="predicted"/>
<dbReference type="RefSeq" id="XP_033538364.1">
    <property type="nucleotide sequence ID" value="XM_033677920.1"/>
</dbReference>
<dbReference type="GeneID" id="54418490"/>
<evidence type="ECO:0000313" key="3">
    <source>
        <dbReference type="RefSeq" id="XP_033538364.1"/>
    </source>
</evidence>
<evidence type="ECO:0000313" key="2">
    <source>
        <dbReference type="Proteomes" id="UP000504638"/>
    </source>
</evidence>
<evidence type="ECO:0000313" key="1">
    <source>
        <dbReference type="EMBL" id="KAF1816733.1"/>
    </source>
</evidence>
<reference evidence="1 3" key="1">
    <citation type="submission" date="2020-01" db="EMBL/GenBank/DDBJ databases">
        <authorList>
            <consortium name="DOE Joint Genome Institute"/>
            <person name="Haridas S."/>
            <person name="Albert R."/>
            <person name="Binder M."/>
            <person name="Bloem J."/>
            <person name="Labutti K."/>
            <person name="Salamov A."/>
            <person name="Andreopoulos B."/>
            <person name="Baker S.E."/>
            <person name="Barry K."/>
            <person name="Bills G."/>
            <person name="Bluhm B.H."/>
            <person name="Cannon C."/>
            <person name="Castanera R."/>
            <person name="Culley D.E."/>
            <person name="Daum C."/>
            <person name="Ezra D."/>
            <person name="Gonzalez J.B."/>
            <person name="Henrissat B."/>
            <person name="Kuo A."/>
            <person name="Liang C."/>
            <person name="Lipzen A."/>
            <person name="Lutzoni F."/>
            <person name="Magnuson J."/>
            <person name="Mondo S."/>
            <person name="Nolan M."/>
            <person name="Ohm R."/>
            <person name="Pangilinan J."/>
            <person name="Park H.-J."/>
            <person name="Ramirez L."/>
            <person name="Alfaro M."/>
            <person name="Sun H."/>
            <person name="Tritt A."/>
            <person name="Yoshinaga Y."/>
            <person name="Zwiers L.-H."/>
            <person name="Turgeon B.G."/>
            <person name="Goodwin S.B."/>
            <person name="Spatafora J.W."/>
            <person name="Crous P.W."/>
            <person name="Grigoriev I.V."/>
        </authorList>
    </citation>
    <scope>NUCLEOTIDE SEQUENCE</scope>
    <source>
        <strain evidence="1 3">CBS 781.70</strain>
    </source>
</reference>
<sequence length="186" mass="21169">MHYTAKNVRAFKKKDGDACQMLVDVRNAQVKKKTKTIINLPERNNLQETLEIFCDGAPKLRYLLLLIVDKVVKGQKKMMIWVNPPAQQIWLEKILRMVGLDFPDFCDGAKPIRTMPFLRLPGARVQPASRRPSSPPTCLCGEEHWVQLVRLLTHDSFNTQQHGNQIVKSLAGLMASLNMLEFGDES</sequence>
<keyword evidence="2" id="KW-1185">Reference proteome</keyword>
<organism evidence="1">
    <name type="scientific">Eremomyces bilateralis CBS 781.70</name>
    <dbReference type="NCBI Taxonomy" id="1392243"/>
    <lineage>
        <taxon>Eukaryota</taxon>
        <taxon>Fungi</taxon>
        <taxon>Dikarya</taxon>
        <taxon>Ascomycota</taxon>
        <taxon>Pezizomycotina</taxon>
        <taxon>Dothideomycetes</taxon>
        <taxon>Dothideomycetes incertae sedis</taxon>
        <taxon>Eremomycetales</taxon>
        <taxon>Eremomycetaceae</taxon>
        <taxon>Eremomyces</taxon>
    </lineage>
</organism>
<protein>
    <submittedName>
        <fullName evidence="1 3">Uncharacterized protein</fullName>
    </submittedName>
</protein>
<accession>A0A6G1GFA5</accession>
<reference evidence="3" key="2">
    <citation type="submission" date="2020-04" db="EMBL/GenBank/DDBJ databases">
        <authorList>
            <consortium name="NCBI Genome Project"/>
        </authorList>
    </citation>
    <scope>NUCLEOTIDE SEQUENCE</scope>
    <source>
        <strain evidence="3">CBS 781.70</strain>
    </source>
</reference>
<gene>
    <name evidence="1 3" type="ORF">P152DRAFT_446348</name>
</gene>
<dbReference type="Proteomes" id="UP000504638">
    <property type="component" value="Unplaced"/>
</dbReference>
<reference evidence="3" key="3">
    <citation type="submission" date="2025-04" db="UniProtKB">
        <authorList>
            <consortium name="RefSeq"/>
        </authorList>
    </citation>
    <scope>IDENTIFICATION</scope>
    <source>
        <strain evidence="3">CBS 781.70</strain>
    </source>
</reference>
<dbReference type="EMBL" id="ML975150">
    <property type="protein sequence ID" value="KAF1816733.1"/>
    <property type="molecule type" value="Genomic_DNA"/>
</dbReference>
<name>A0A6G1GFA5_9PEZI</name>
<dbReference type="OrthoDB" id="4170557at2759"/>